<comment type="caution">
    <text evidence="4">The sequence shown here is derived from an EMBL/GenBank/DDBJ whole genome shotgun (WGS) entry which is preliminary data.</text>
</comment>
<organism evidence="4 5">
    <name type="scientific">Paraburkholderia youngii</name>
    <dbReference type="NCBI Taxonomy" id="2782701"/>
    <lineage>
        <taxon>Bacteria</taxon>
        <taxon>Pseudomonadati</taxon>
        <taxon>Pseudomonadota</taxon>
        <taxon>Betaproteobacteria</taxon>
        <taxon>Burkholderiales</taxon>
        <taxon>Burkholderiaceae</taxon>
        <taxon>Paraburkholderia</taxon>
    </lineage>
</organism>
<dbReference type="InterPro" id="IPR029044">
    <property type="entry name" value="Nucleotide-diphossugar_trans"/>
</dbReference>
<sequence length="728" mass="81870">MNSITTEQDPVFSSLEVATEERPDAPNTVTDARSLDTAQHFWRKDENRLMLRDMILDERSRIKAIESRYRAIADAAAAEVATMRETSAQSIAGPRRSWTRFLHPLTKHLKRVMPSVQLESAPLPPVTPPEAGRPIEIDYSAKVPFQFPTLKQLKTDRVAAVIHLFYPELAPEFRVYLNNIPVDVDVYISTCDSFSAELIQNAFKGWAKGTVEVRVVPNRGRDIAPKLLAFKPVFERYDFILCLHGKRSHHASALAQWRHFLLESLCGSAEVVSSVLYAFEHDPNLGMIAAQHFETMRHWTNWGGNFDGAQTLANRLGFAIDKSTPLDFPSGSMFWTRAAALKNLVELNLSFDDFPAEANQTDATLAHSIERLFFYACEHAGFHWMKIARPEQYDKTPAMIAIASAPDLKAFANHYVFRLLDPKGVKIRAVRPTPIAEPPRRLADVIQQRALGLPFKIPHDTKVAIGIVTYNNDRAELQRAIEAARISLSEAGLPVENNLYLLDNGNSTEHHDLDRSFLTRLQSEGNVGFGAGHNRLMRAAFKDDADIYICLNPDGILHPDAIGSLVKAVLAADGRSLVEALQFPSEHPKPYDPLTLETPWVSGACLAISRTCFEELGGFDDSFFMYCEDVDLSWRARALGFSLKTCPQALFLHRVTNRKMSVSTVEMIYTSACLLARKWRGAEFEQWVQSEMDGLGKQLPQHYPEPVPVEWSKIADFTAHTSFAKPRW</sequence>
<dbReference type="Proteomes" id="UP000592820">
    <property type="component" value="Unassembled WGS sequence"/>
</dbReference>
<comment type="similarity">
    <text evidence="1">Belongs to the glycosyltransferase 2 family.</text>
</comment>
<proteinExistence type="inferred from homology"/>
<dbReference type="PANTHER" id="PTHR43179">
    <property type="entry name" value="RHAMNOSYLTRANSFERASE WBBL"/>
    <property type="match status" value="1"/>
</dbReference>
<gene>
    <name evidence="4" type="ORF">HDG41_007090</name>
</gene>
<dbReference type="SUPFAM" id="SSF53448">
    <property type="entry name" value="Nucleotide-diphospho-sugar transferases"/>
    <property type="match status" value="1"/>
</dbReference>
<evidence type="ECO:0000256" key="2">
    <source>
        <dbReference type="ARBA" id="ARBA00022676"/>
    </source>
</evidence>
<dbReference type="GO" id="GO:0016757">
    <property type="term" value="F:glycosyltransferase activity"/>
    <property type="evidence" value="ECO:0007669"/>
    <property type="project" value="UniProtKB-KW"/>
</dbReference>
<dbReference type="RefSeq" id="WP_184228594.1">
    <property type="nucleotide sequence ID" value="NZ_JACHDE010000025.1"/>
</dbReference>
<dbReference type="InterPro" id="IPR007739">
    <property type="entry name" value="RgpF"/>
</dbReference>
<dbReference type="Gene3D" id="3.90.550.10">
    <property type="entry name" value="Spore Coat Polysaccharide Biosynthesis Protein SpsA, Chain A"/>
    <property type="match status" value="1"/>
</dbReference>
<dbReference type="EMBL" id="JACHDE010000025">
    <property type="protein sequence ID" value="MBB5404994.1"/>
    <property type="molecule type" value="Genomic_DNA"/>
</dbReference>
<dbReference type="Pfam" id="PF05045">
    <property type="entry name" value="RgpF"/>
    <property type="match status" value="1"/>
</dbReference>
<dbReference type="AlphaFoldDB" id="A0A7W8LG35"/>
<dbReference type="CDD" id="cd04186">
    <property type="entry name" value="GT_2_like_c"/>
    <property type="match status" value="1"/>
</dbReference>
<protein>
    <submittedName>
        <fullName evidence="4">GT2 family glycosyltransferase</fullName>
    </submittedName>
</protein>
<keyword evidence="3 4" id="KW-0808">Transferase</keyword>
<reference evidence="4 5" key="1">
    <citation type="submission" date="2020-08" db="EMBL/GenBank/DDBJ databases">
        <title>Genomic Encyclopedia of Type Strains, Phase IV (KMG-V): Genome sequencing to study the core and pangenomes of soil and plant-associated prokaryotes.</title>
        <authorList>
            <person name="Whitman W."/>
        </authorList>
    </citation>
    <scope>NUCLEOTIDE SEQUENCE [LARGE SCALE GENOMIC DNA]</scope>
    <source>
        <strain evidence="4 5">JPY162</strain>
    </source>
</reference>
<keyword evidence="2" id="KW-0328">Glycosyltransferase</keyword>
<evidence type="ECO:0000313" key="4">
    <source>
        <dbReference type="EMBL" id="MBB5404994.1"/>
    </source>
</evidence>
<accession>A0A7W8LG35</accession>
<name>A0A7W8LG35_9BURK</name>
<dbReference type="PANTHER" id="PTHR43179:SF12">
    <property type="entry name" value="GALACTOFURANOSYLTRANSFERASE GLFT2"/>
    <property type="match status" value="1"/>
</dbReference>
<evidence type="ECO:0000256" key="3">
    <source>
        <dbReference type="ARBA" id="ARBA00022679"/>
    </source>
</evidence>
<evidence type="ECO:0000313" key="5">
    <source>
        <dbReference type="Proteomes" id="UP000592820"/>
    </source>
</evidence>
<evidence type="ECO:0000256" key="1">
    <source>
        <dbReference type="ARBA" id="ARBA00006739"/>
    </source>
</evidence>